<gene>
    <name evidence="2" type="ORF">F6X53_11505</name>
</gene>
<evidence type="ECO:0000313" key="2">
    <source>
        <dbReference type="EMBL" id="KAB1079422.1"/>
    </source>
</evidence>
<keyword evidence="3" id="KW-1185">Reference proteome</keyword>
<protein>
    <submittedName>
        <fullName evidence="2">Uncharacterized protein</fullName>
    </submittedName>
</protein>
<dbReference type="OrthoDB" id="8244728at2"/>
<name>A0A6L3T3A9_9HYPH</name>
<feature type="region of interest" description="Disordered" evidence="1">
    <location>
        <begin position="54"/>
        <end position="76"/>
    </location>
</feature>
<sequence>MSASGKVAVQATRRDYYGLQHVCGDTLDEHGRGEWPRDAFTFRLRDEKAIRLIEDEAETPAPASEPKKAAGSSAKE</sequence>
<organism evidence="2 3">
    <name type="scientific">Methylobacterium soli</name>
    <dbReference type="NCBI Taxonomy" id="553447"/>
    <lineage>
        <taxon>Bacteria</taxon>
        <taxon>Pseudomonadati</taxon>
        <taxon>Pseudomonadota</taxon>
        <taxon>Alphaproteobacteria</taxon>
        <taxon>Hyphomicrobiales</taxon>
        <taxon>Methylobacteriaceae</taxon>
        <taxon>Methylobacterium</taxon>
    </lineage>
</organism>
<dbReference type="RefSeq" id="WP_151000157.1">
    <property type="nucleotide sequence ID" value="NZ_BPQY01000460.1"/>
</dbReference>
<dbReference type="EMBL" id="VZZK01000009">
    <property type="protein sequence ID" value="KAB1079422.1"/>
    <property type="molecule type" value="Genomic_DNA"/>
</dbReference>
<comment type="caution">
    <text evidence="2">The sequence shown here is derived from an EMBL/GenBank/DDBJ whole genome shotgun (WGS) entry which is preliminary data.</text>
</comment>
<reference evidence="2 3" key="1">
    <citation type="submission" date="2019-09" db="EMBL/GenBank/DDBJ databases">
        <title>YIM 48816 draft genome.</title>
        <authorList>
            <person name="Jiang L."/>
        </authorList>
    </citation>
    <scope>NUCLEOTIDE SEQUENCE [LARGE SCALE GENOMIC DNA]</scope>
    <source>
        <strain evidence="2 3">YIM 48816</strain>
    </source>
</reference>
<dbReference type="AlphaFoldDB" id="A0A6L3T3A9"/>
<evidence type="ECO:0000313" key="3">
    <source>
        <dbReference type="Proteomes" id="UP000474159"/>
    </source>
</evidence>
<dbReference type="Proteomes" id="UP000474159">
    <property type="component" value="Unassembled WGS sequence"/>
</dbReference>
<proteinExistence type="predicted"/>
<evidence type="ECO:0000256" key="1">
    <source>
        <dbReference type="SAM" id="MobiDB-lite"/>
    </source>
</evidence>
<accession>A0A6L3T3A9</accession>